<dbReference type="OrthoDB" id="9798539at2"/>
<protein>
    <recommendedName>
        <fullName evidence="2">Phytase-like domain-containing protein</fullName>
    </recommendedName>
</protein>
<dbReference type="EMBL" id="VLLB01000002">
    <property type="protein sequence ID" value="TWI67700.1"/>
    <property type="molecule type" value="Genomic_DNA"/>
</dbReference>
<feature type="domain" description="Phytase-like" evidence="2">
    <location>
        <begin position="50"/>
        <end position="363"/>
    </location>
</feature>
<dbReference type="Pfam" id="PF13449">
    <property type="entry name" value="Phytase-like"/>
    <property type="match status" value="1"/>
</dbReference>
<proteinExistence type="predicted"/>
<accession>A0A562RH62</accession>
<dbReference type="RefSeq" id="WP_145648620.1">
    <property type="nucleotide sequence ID" value="NZ_VLLB01000002.1"/>
</dbReference>
<organism evidence="3 4">
    <name type="scientific">Pseudoduganella lurida</name>
    <dbReference type="NCBI Taxonomy" id="1036180"/>
    <lineage>
        <taxon>Bacteria</taxon>
        <taxon>Pseudomonadati</taxon>
        <taxon>Pseudomonadota</taxon>
        <taxon>Betaproteobacteria</taxon>
        <taxon>Burkholderiales</taxon>
        <taxon>Oxalobacteraceae</taxon>
        <taxon>Telluria group</taxon>
        <taxon>Pseudoduganella</taxon>
    </lineage>
</organism>
<feature type="chain" id="PRO_5021992025" description="Phytase-like domain-containing protein" evidence="1">
    <location>
        <begin position="22"/>
        <end position="378"/>
    </location>
</feature>
<feature type="signal peptide" evidence="1">
    <location>
        <begin position="1"/>
        <end position="21"/>
    </location>
</feature>
<evidence type="ECO:0000256" key="1">
    <source>
        <dbReference type="SAM" id="SignalP"/>
    </source>
</evidence>
<dbReference type="PANTHER" id="PTHR37957:SF1">
    <property type="entry name" value="PHYTASE-LIKE DOMAIN-CONTAINING PROTEIN"/>
    <property type="match status" value="1"/>
</dbReference>
<reference evidence="3 4" key="1">
    <citation type="journal article" date="2015" name="Stand. Genomic Sci.">
        <title>Genomic Encyclopedia of Bacterial and Archaeal Type Strains, Phase III: the genomes of soil and plant-associated and newly described type strains.</title>
        <authorList>
            <person name="Whitman W.B."/>
            <person name="Woyke T."/>
            <person name="Klenk H.P."/>
            <person name="Zhou Y."/>
            <person name="Lilburn T.G."/>
            <person name="Beck B.J."/>
            <person name="De Vos P."/>
            <person name="Vandamme P."/>
            <person name="Eisen J.A."/>
            <person name="Garrity G."/>
            <person name="Hugenholtz P."/>
            <person name="Kyrpides N.C."/>
        </authorList>
    </citation>
    <scope>NUCLEOTIDE SEQUENCE [LARGE SCALE GENOMIC DNA]</scope>
    <source>
        <strain evidence="3 4">CGMCC 1.10822</strain>
    </source>
</reference>
<evidence type="ECO:0000313" key="3">
    <source>
        <dbReference type="EMBL" id="TWI67700.1"/>
    </source>
</evidence>
<name>A0A562RH62_9BURK</name>
<evidence type="ECO:0000259" key="2">
    <source>
        <dbReference type="Pfam" id="PF13449"/>
    </source>
</evidence>
<gene>
    <name evidence="3" type="ORF">IP91_01819</name>
</gene>
<dbReference type="AlphaFoldDB" id="A0A562RH62"/>
<dbReference type="Proteomes" id="UP000318431">
    <property type="component" value="Unassembled WGS sequence"/>
</dbReference>
<evidence type="ECO:0000313" key="4">
    <source>
        <dbReference type="Proteomes" id="UP000318431"/>
    </source>
</evidence>
<dbReference type="PANTHER" id="PTHR37957">
    <property type="entry name" value="BLR7070 PROTEIN"/>
    <property type="match status" value="1"/>
</dbReference>
<sequence>MHRFTNLAVSLGLACLLAACATVSDTPERIGSLRFIGEQRIPLKTAFEGTTFGGISGIDYDARRGDWVLVSDDRSALAPARVYRARLRFDAASFQSVTLTGMTLLRQADGSTYPDEKAQATRGGVVPDFESLRVDPRDGSLWYSSEGDRRLGLDPFVRHAGADGTLRGELPLPAMFRVSPDAERGTRNNLAFEGLSFAPDGASLWVAMEAPLYQDGPVPSLQQGALSRITQYARDGKVLGQYAYPVEPIAAAPGAGKYADNGISEMLAVGPATLLVLERAGVQGEDGRYRNFIRLYEAAMGGADDIRAVPSLADRPPVPVTKRLVLDFASLGLPVLDNVEAFGFGPRLPNGHRTLVFASDDNFNANQVTQLLLFEVLQ</sequence>
<comment type="caution">
    <text evidence="3">The sequence shown here is derived from an EMBL/GenBank/DDBJ whole genome shotgun (WGS) entry which is preliminary data.</text>
</comment>
<keyword evidence="1" id="KW-0732">Signal</keyword>
<dbReference type="InterPro" id="IPR027372">
    <property type="entry name" value="Phytase-like_dom"/>
</dbReference>
<keyword evidence="4" id="KW-1185">Reference proteome</keyword>
<dbReference type="PROSITE" id="PS51257">
    <property type="entry name" value="PROKAR_LIPOPROTEIN"/>
    <property type="match status" value="1"/>
</dbReference>